<protein>
    <submittedName>
        <fullName evidence="5">Piso0_005546 protein</fullName>
    </submittedName>
</protein>
<dbReference type="InterPro" id="IPR008936">
    <property type="entry name" value="Rho_GTPase_activation_prot"/>
</dbReference>
<dbReference type="Pfam" id="PF00616">
    <property type="entry name" value="RasGAP"/>
    <property type="match status" value="1"/>
</dbReference>
<dbReference type="CDD" id="cd00030">
    <property type="entry name" value="C2"/>
    <property type="match status" value="1"/>
</dbReference>
<dbReference type="PANTHER" id="PTHR10194:SF60">
    <property type="entry name" value="RAS GTPASE-ACTIVATING PROTEIN RASKOL"/>
    <property type="match status" value="1"/>
</dbReference>
<dbReference type="EMBL" id="FO082046">
    <property type="protein sequence ID" value="CCE87014.1"/>
    <property type="molecule type" value="Genomic_DNA"/>
</dbReference>
<keyword evidence="1" id="KW-0343">GTPase activation</keyword>
<dbReference type="OrthoDB" id="775356at2759"/>
<accession>G8XZA5</accession>
<evidence type="ECO:0000256" key="2">
    <source>
        <dbReference type="SAM" id="MobiDB-lite"/>
    </source>
</evidence>
<dbReference type="PROSITE" id="PS00509">
    <property type="entry name" value="RAS_GTPASE_ACTIV_1"/>
    <property type="match status" value="1"/>
</dbReference>
<reference evidence="5 6" key="1">
    <citation type="journal article" date="2012" name="G3 (Bethesda)">
        <title>Pichia sorbitophila, an interspecies yeast hybrid reveals early steps of genome resolution following polyploidization.</title>
        <authorList>
            <person name="Leh Louis V."/>
            <person name="Despons L."/>
            <person name="Friedrich A."/>
            <person name="Martin T."/>
            <person name="Durrens P."/>
            <person name="Casaregola S."/>
            <person name="Neuveglise C."/>
            <person name="Fairhead C."/>
            <person name="Marck C."/>
            <person name="Cruz J.A."/>
            <person name="Straub M.L."/>
            <person name="Kugler V."/>
            <person name="Sacerdot C."/>
            <person name="Uzunov Z."/>
            <person name="Thierry A."/>
            <person name="Weiss S."/>
            <person name="Bleykasten C."/>
            <person name="De Montigny J."/>
            <person name="Jacques N."/>
            <person name="Jung P."/>
            <person name="Lemaire M."/>
            <person name="Mallet S."/>
            <person name="Morel G."/>
            <person name="Richard G.F."/>
            <person name="Sarkar A."/>
            <person name="Savel G."/>
            <person name="Schacherer J."/>
            <person name="Seret M.L."/>
            <person name="Talla E."/>
            <person name="Samson G."/>
            <person name="Jubin C."/>
            <person name="Poulain J."/>
            <person name="Vacherie B."/>
            <person name="Barbe V."/>
            <person name="Pelletier E."/>
            <person name="Sherman D.J."/>
            <person name="Westhof E."/>
            <person name="Weissenbach J."/>
            <person name="Baret P.V."/>
            <person name="Wincker P."/>
            <person name="Gaillardin C."/>
            <person name="Dujon B."/>
            <person name="Souciet J.L."/>
        </authorList>
    </citation>
    <scope>NUCLEOTIDE SEQUENCE [LARGE SCALE GENOMIC DNA]</scope>
    <source>
        <strain evidence="6">ATCC MYA-4447 / BCRC 22081 / CBS 7064 / NBRC 10061 / NRRL Y-12695</strain>
    </source>
</reference>
<sequence length="1135" mass="129330">MRYPTPAHKIIARDKGLFRGNNLVVSTDAVSWHQAGVLEITADGKLVAYDDTSEPYVYLKSMQGCFIQILTNLSTITASGAGGAYNARRRLTRKPSSLSNNSGSESSSNEEPPIVFLKTYDNEKLYIRLSTKNVFSALLSNLLVWQGLRPQGLAKKWYCENKVLQSTDNSPDIHELLVCRCKVYGPLPSKSKNIHIASGPRAPPYQPQNHPYDDDTSLNHISQTDTVNEGWFYSLGVLKSNGILNFVSELDGTLLYSVDVKSMMSSEIREVHHSLFDSSNILFIGFIEELRKNNRIKTISALSGEHSGPFLMRDGRAVSSCQRLFIEFPLHIDLEDWLVGLNYFSKREYIGTYPILDQDATNAKDDVNLDTDPPALSSFEKVSLRVSKKVLIDIIEAQFDDGNTSDHKIYAEVVMWGLSWSRTALVDHTKNPFWKEAFAADLPISTQMIHILIKKTYSNQHGNSDKLLGTVYLTPDVLTKHLHTSTTMTMNYQAHESFGNMQISDNGSSNDIVRLPVYDSSNLPIGKLLLNVTLREHHILPPTFYKPFENMLSKLPLKELIKFCNESIDASEMENVSMIILDIMQSLNIEDQWFRALMEVELVNVDKMTRKVYVANKRSNGSKQGDTNKSSNNVFNTLFRGSSIFSKSLEKYNFRIGQEYLEKLLGKFINKVYSENKNCEIDPRYVKLELLAELKNKSADDSDLESESDFDLSVEEEKKRDEIIQKRTQENFNNLYGYMEDLWHKIYTTSNDLPAQIKEQLKHFRTKVELACDPDDKVTALNCLSAFIFLRFFCPAILNPKLFYLSKNHHSGRVQRTLTLIAKILLNFANRQEFSVHKERYLVQMNLFSERHQDEIYDYFDKITGRKNDFNEKILDLSHDVKRFDMGLSSNSAEELPTTPYLIDKYLRLTELVKILDQNKAKFKRIGRNGEVIESVSSLNTVNSSPGRESSAEAEGDGEKAIYKIGSLEFEKSDLLDLAVENEAEGFIKSLTSDENIFSFINSRVTLRDLQGPSTKLMRKINKFELLIENYEYPAIYQASQDMWDAFTTELISKIYLDTSRQCLIHSDGLSVLSSDFKKFTENSLSTLKLKFSSNQPSEGISIENSMSRSSSTTSLGSIMKTSTKNPFKRWLRKT</sequence>
<evidence type="ECO:0000259" key="4">
    <source>
        <dbReference type="PROSITE" id="PS50018"/>
    </source>
</evidence>
<name>G8XZA5_PICSO</name>
<feature type="compositionally biased region" description="Low complexity" evidence="2">
    <location>
        <begin position="95"/>
        <end position="111"/>
    </location>
</feature>
<dbReference type="GO" id="GO:0007165">
    <property type="term" value="P:signal transduction"/>
    <property type="evidence" value="ECO:0007669"/>
    <property type="project" value="UniProtKB-ARBA"/>
</dbReference>
<dbReference type="HOGENOM" id="CLU_002973_1_0_1"/>
<dbReference type="SUPFAM" id="SSF48350">
    <property type="entry name" value="GTPase activation domain, GAP"/>
    <property type="match status" value="1"/>
</dbReference>
<proteinExistence type="predicted"/>
<dbReference type="AlphaFoldDB" id="G8XZA5"/>
<dbReference type="STRING" id="559304.G8XZA5"/>
<dbReference type="InterPro" id="IPR039360">
    <property type="entry name" value="Ras_GTPase"/>
</dbReference>
<dbReference type="GO" id="GO:0005096">
    <property type="term" value="F:GTPase activator activity"/>
    <property type="evidence" value="ECO:0007669"/>
    <property type="project" value="UniProtKB-KW"/>
</dbReference>
<dbReference type="eggNOG" id="KOG3508">
    <property type="taxonomic scope" value="Eukaryota"/>
</dbReference>
<dbReference type="Gene3D" id="1.10.506.10">
    <property type="entry name" value="GTPase Activation - p120gap, domain 1"/>
    <property type="match status" value="1"/>
</dbReference>
<dbReference type="InterPro" id="IPR023152">
    <property type="entry name" value="RasGAP_CS"/>
</dbReference>
<feature type="domain" description="Ras-GAP" evidence="4">
    <location>
        <begin position="572"/>
        <end position="830"/>
    </location>
</feature>
<dbReference type="FunCoup" id="G8XZA5">
    <property type="interactions" value="136"/>
</dbReference>
<dbReference type="PROSITE" id="PS50004">
    <property type="entry name" value="C2"/>
    <property type="match status" value="1"/>
</dbReference>
<dbReference type="CDD" id="cd05137">
    <property type="entry name" value="RasGAP_CLA2_BUD2"/>
    <property type="match status" value="1"/>
</dbReference>
<feature type="domain" description="C2" evidence="3">
    <location>
        <begin position="370"/>
        <end position="488"/>
    </location>
</feature>
<evidence type="ECO:0000256" key="1">
    <source>
        <dbReference type="ARBA" id="ARBA00022468"/>
    </source>
</evidence>
<organism evidence="5 6">
    <name type="scientific">Pichia sorbitophila (strain ATCC MYA-4447 / BCRC 22081 / CBS 7064 / NBRC 10061 / NRRL Y-12695)</name>
    <name type="common">Hybrid yeast</name>
    <dbReference type="NCBI Taxonomy" id="559304"/>
    <lineage>
        <taxon>Eukaryota</taxon>
        <taxon>Fungi</taxon>
        <taxon>Dikarya</taxon>
        <taxon>Ascomycota</taxon>
        <taxon>Saccharomycotina</taxon>
        <taxon>Pichiomycetes</taxon>
        <taxon>Debaryomycetaceae</taxon>
        <taxon>Millerozyma</taxon>
    </lineage>
</organism>
<evidence type="ECO:0000313" key="5">
    <source>
        <dbReference type="EMBL" id="CCE87014.1"/>
    </source>
</evidence>
<dbReference type="PROSITE" id="PS50018">
    <property type="entry name" value="RAS_GTPASE_ACTIV_2"/>
    <property type="match status" value="1"/>
</dbReference>
<keyword evidence="6" id="KW-1185">Reference proteome</keyword>
<dbReference type="InterPro" id="IPR001936">
    <property type="entry name" value="RasGAP_dom"/>
</dbReference>
<dbReference type="Proteomes" id="UP000005222">
    <property type="component" value="Chromosome N"/>
</dbReference>
<dbReference type="OMA" id="WFVGLNY"/>
<dbReference type="PANTHER" id="PTHR10194">
    <property type="entry name" value="RAS GTPASE-ACTIVATING PROTEINS"/>
    <property type="match status" value="1"/>
</dbReference>
<gene>
    <name evidence="5" type="primary">Piso0_005546</name>
    <name evidence="5" type="ORF">GNLVRS01_PISO0N17327g</name>
</gene>
<dbReference type="InParanoid" id="G8XZA5"/>
<evidence type="ECO:0000313" key="6">
    <source>
        <dbReference type="Proteomes" id="UP000005222"/>
    </source>
</evidence>
<evidence type="ECO:0000259" key="3">
    <source>
        <dbReference type="PROSITE" id="PS50004"/>
    </source>
</evidence>
<dbReference type="InterPro" id="IPR000008">
    <property type="entry name" value="C2_dom"/>
</dbReference>
<dbReference type="SMART" id="SM00323">
    <property type="entry name" value="RasGAP"/>
    <property type="match status" value="1"/>
</dbReference>
<feature type="region of interest" description="Disordered" evidence="2">
    <location>
        <begin position="92"/>
        <end position="111"/>
    </location>
</feature>
<dbReference type="InterPro" id="IPR035892">
    <property type="entry name" value="C2_domain_sf"/>
</dbReference>
<dbReference type="SUPFAM" id="SSF49562">
    <property type="entry name" value="C2 domain (Calcium/lipid-binding domain, CaLB)"/>
    <property type="match status" value="1"/>
</dbReference>
<dbReference type="Gene3D" id="2.60.40.150">
    <property type="entry name" value="C2 domain"/>
    <property type="match status" value="1"/>
</dbReference>
<dbReference type="Pfam" id="PF00168">
    <property type="entry name" value="C2"/>
    <property type="match status" value="1"/>
</dbReference>